<keyword evidence="4" id="KW-0444">Lipid biosynthesis</keyword>
<dbReference type="SMART" id="SM00827">
    <property type="entry name" value="PKS_AT"/>
    <property type="match status" value="1"/>
</dbReference>
<keyword evidence="7" id="KW-0443">Lipid metabolism</keyword>
<evidence type="ECO:0000256" key="9">
    <source>
        <dbReference type="ARBA" id="ARBA00023239"/>
    </source>
</evidence>
<comment type="caution">
    <text evidence="13">The sequence shown here is derived from an EMBL/GenBank/DDBJ whole genome shotgun (WGS) entry which is preliminary data.</text>
</comment>
<reference evidence="13 14" key="1">
    <citation type="submission" date="2024-10" db="EMBL/GenBank/DDBJ databases">
        <title>The Natural Products Discovery Center: Release of the First 8490 Sequenced Strains for Exploring Actinobacteria Biosynthetic Diversity.</title>
        <authorList>
            <person name="Kalkreuter E."/>
            <person name="Kautsar S.A."/>
            <person name="Yang D."/>
            <person name="Bader C.D."/>
            <person name="Teijaro C.N."/>
            <person name="Fluegel L."/>
            <person name="Davis C.M."/>
            <person name="Simpson J.R."/>
            <person name="Lauterbach L."/>
            <person name="Steele A.D."/>
            <person name="Gui C."/>
            <person name="Meng S."/>
            <person name="Li G."/>
            <person name="Viehrig K."/>
            <person name="Ye F."/>
            <person name="Su P."/>
            <person name="Kiefer A.F."/>
            <person name="Nichols A."/>
            <person name="Cepeda A.J."/>
            <person name="Yan W."/>
            <person name="Fan B."/>
            <person name="Jiang Y."/>
            <person name="Adhikari A."/>
            <person name="Zheng C.-J."/>
            <person name="Schuster L."/>
            <person name="Cowan T.M."/>
            <person name="Smanski M.J."/>
            <person name="Chevrette M.G."/>
            <person name="De Carvalho L.P.S."/>
            <person name="Shen B."/>
        </authorList>
    </citation>
    <scope>NUCLEOTIDE SEQUENCE [LARGE SCALE GENOMIC DNA]</scope>
    <source>
        <strain evidence="13 14">NPDC012540</strain>
    </source>
</reference>
<keyword evidence="5" id="KW-0597">Phosphoprotein</keyword>
<dbReference type="Proteomes" id="UP001602322">
    <property type="component" value="Unassembled WGS sequence"/>
</dbReference>
<dbReference type="SUPFAM" id="SSF53901">
    <property type="entry name" value="Thiolase-like"/>
    <property type="match status" value="3"/>
</dbReference>
<comment type="pathway">
    <text evidence="1">Lipid metabolism; fatty acid biosynthesis.</text>
</comment>
<evidence type="ECO:0000256" key="11">
    <source>
        <dbReference type="SAM" id="MobiDB-lite"/>
    </source>
</evidence>
<keyword evidence="14" id="KW-1185">Reference proteome</keyword>
<keyword evidence="6" id="KW-0276">Fatty acid metabolism</keyword>
<dbReference type="Gene3D" id="3.30.70.3290">
    <property type="match status" value="1"/>
</dbReference>
<dbReference type="InterPro" id="IPR014043">
    <property type="entry name" value="Acyl_transferase_dom"/>
</dbReference>
<accession>A0ABW6X8D4</accession>
<dbReference type="InterPro" id="IPR001227">
    <property type="entry name" value="Ac_transferase_dom_sf"/>
</dbReference>
<comment type="similarity">
    <text evidence="2">Belongs to the thioester dehydratase family. FabA subfamily.</text>
</comment>
<evidence type="ECO:0000313" key="13">
    <source>
        <dbReference type="EMBL" id="MFF5897468.1"/>
    </source>
</evidence>
<feature type="compositionally biased region" description="Pro residues" evidence="11">
    <location>
        <begin position="1312"/>
        <end position="1330"/>
    </location>
</feature>
<dbReference type="Gene3D" id="3.30.70.250">
    <property type="entry name" value="Malonyl-CoA ACP transacylase, ACP-binding"/>
    <property type="match status" value="1"/>
</dbReference>
<evidence type="ECO:0000256" key="10">
    <source>
        <dbReference type="RuleBase" id="RU003694"/>
    </source>
</evidence>
<sequence>MGYEPIAIVGRGCVFPDALDPDTFWDNIAARRCSLSPVPEGRWRLPHRWAMGTVDDHLDRTWTDVGGYVRDFEAAFDPNGFLVTPEEILGLDPLFHWVLHGTRQALREAGHDEPSARAGLVLGNLSIPTSAGSAFAEHVWLSERTPSLLSGARRARPDARNRFSSALPAHLAARALGLGAGAFALDAACASSLYAIKLACDRLHDGTADVMVAGAVNRVDNLFLHVGFCGLSAVSRTSRSRPFHRDADGLLHGEGAGFVALMRLRDALARGTPVLGVVRGIGLSNDGRGRGLLSPAQEGQERAMHLAYAMAGVAPRTVSLVECHATGTPLGDAVEVRSMARVFADGSDVPIGSVKSNVGHLLASAGAGGLLKVLGAMKAGIRPATLAAEEPLAELRGTGLRVLGESERWPGLRRAAVSAFGFGGTNAHLIVDAWSGAEGGGVALPAPPRPPSTPVAIVAVSARVGEGAGTQDFRRSVLDGRRQGPMTRIGVGLPGLCIPPLAVEQALPQQSLMLEVAREAVRDVKVPRERTMVLVGAGVDPEIARATARWRAPHWLEEAGSTDAPGLVTSLRDAFAPSFGAERVVGNLPNLVANRINTQLDLAGPGYTVSAEEASGLVALDLAARALRAGEADAALVGAVDLSCEPVHQAALHELGRETDTGDGAVVLVLKRLRDARRDGDAVLAVLDDASSRQPDGSAGEPDVFLGDEANAGCDPAELFGRAHAAHGLLSVAVAVTALQHRVLPRAGGPAECRPGLRTADVVVSPLEAPPVRVRLRAADAEPWVPGPTPRLHVYSGQDREGVLAALRAGTESSEGPARLALVSDGDPREHREAARRWLAEGGVRPAGAAYREAPVVGEVAFVFTNGSAAYPGMGRELLLALPALGDATAARYGPAALPPTSGSAPTVLDQIWGAAHLAAVHTELTRDLLGLRPDAAIGYSSGESAALVALGAWQDVSALRQDSWESGLFTSELTGELRAVRRVWEQLGVQGDRWSSYLVTAPLDRIRAELAGERAVHLLAINAPGVCVVGGESRACGAAMARFGAARVIPIDYDLAAHAPELAGVRDRWWNLHHRRTSVVPGVRFYSGATTHWYTPTADRAADAVTAQGVGTIDFAGTIERAWADGVRVFVEHGPRGLCTGWIKRILGDRDHVAVALDSQGGGVWPMCRAVAELVAAGVPVRSEALFEQLRAAAPAPADDVPTLTVPAHPEITLPSLEQLAMIMPRAPRLAPLPACRETEPVVVDAVPLPAAVTEPPATDLRTLVARQVQRVAALHQQVLADHARVHQRFLQSRTQLTTALVHAAAGSTAPPLPPLPQAPPPVAAPPTAPNDAGPQNHVPGPAFDRAQLEHLASGPVSHLFGPKFAAQDAYEVQTRMPGPPMLLADRVTEIDAVPAALAELGPKRATGTIRTETDIRTDSWYLDCTGRIPAGLLIEAGQADLLLISWLGIDLLNGGERAYRLLGCEITYHGSPPQAGETLRYEIHIDGHAQHEGVRLFFFHSDCYVGDELRLSVRNGQAGFFTRAELESTDGVRWDPATASPAGSLPLDAPAARCTRSSFTEEQVRAFADGRPWDCFGPGWVLTRTHVRSPRIDDSRLLFLREITEFDPAGGPWGRGYLRAEAPVSPDDWFFEGHFENDPCMPGTLMFQGGLQAMAFYLAAMGFTVARDGWRFEAAGDRPYAVRCRGQVTPASQSVVYEVFVHGVSAGPVPTLYADLLVSVDGVKAFHGQNIALQLVPDWPLSHWRHLGGHTEQTSGTPVPLPVLGGLVGHREPKAVAVSDDGLAFGYPSLLACAWGRPTEASGPMAEVFDGPRRTARLPGPPYLFMSRIVSVDGPPGGMRQGSRVIAEYDVPDHAWYFEQNGGAAMPFAVLMEIALQPCGWLSGYIGGALTSEGDLLFRNLDGTGTVTGEITPTTRTVRTEAELTRVSRVGEVIIVSFAVRCLADDDEVFALSAVFGFFPPSAFEHQNGLPVSEADRDALEAPCERSVDLTTRPARYFARAARLPGPMLLMLDRITGYWPEGGSAGLGRLRSEKDVDAGEWFFKAHFFQDPVQPGSLGIEAMCQLLQFYMIERGLTDGVASPRFEPVMLDHEVIWKYRGQITPTSGLIRVDMEILEAGEDARGPYAIAEARLWGDEICIYHAYGLGIRVVPGEGPPAVSERTLDPAVDTWVGDHRPTWTVPALPMMSVVDRIAQAAADHSGQDVIAVREVRLRRWIALSDAVRLRTEVVPAPAGLEVTLLTWREAASSELSRFEEVARGTVLVGTRPEGRPERFDPLPDAVVHPDPYASAELFHGPAFQYLTSLAIGTAGSSGVIEAARGTVPVGCLNQGVLDALLHVVPWDGLQRWEPQIEGGRAGFPLRVVSLDLFEDLPEFGELEAEARFAGLDSGDVTLGPTLTIDFQLCVEGRVAAVLRLISVLLPLGPFSHMSPVERREFFSHRRAVEGMWPSGTVEGTTEFLAGDVEALDWFRGTMAHAFGLPPGSRGVDHLEVIAVKAHVGRLTGVHPSLVEVSEDLRSARTASGQHHHVRVVRNRDKVTVHPVRDEP</sequence>
<dbReference type="InterPro" id="IPR020841">
    <property type="entry name" value="PKS_Beta-ketoAc_synthase_dom"/>
</dbReference>
<dbReference type="SUPFAM" id="SSF52151">
    <property type="entry name" value="FabD/lysophospholipase-like"/>
    <property type="match status" value="1"/>
</dbReference>
<dbReference type="InterPro" id="IPR010083">
    <property type="entry name" value="FabA"/>
</dbReference>
<dbReference type="Gene3D" id="3.10.129.10">
    <property type="entry name" value="Hotdog Thioesterase"/>
    <property type="match status" value="4"/>
</dbReference>
<dbReference type="Gene3D" id="3.40.47.10">
    <property type="match status" value="2"/>
</dbReference>
<dbReference type="InterPro" id="IPR014030">
    <property type="entry name" value="Ketoacyl_synth_N"/>
</dbReference>
<gene>
    <name evidence="13" type="ORF">ACFY8O_16245</name>
</gene>
<dbReference type="InterPro" id="IPR050091">
    <property type="entry name" value="PKS_NRPS_Biosynth_Enz"/>
</dbReference>
<proteinExistence type="inferred from homology"/>
<dbReference type="InterPro" id="IPR016039">
    <property type="entry name" value="Thiolase-like"/>
</dbReference>
<evidence type="ECO:0000256" key="4">
    <source>
        <dbReference type="ARBA" id="ARBA00022516"/>
    </source>
</evidence>
<keyword evidence="8" id="KW-0275">Fatty acid biosynthesis</keyword>
<evidence type="ECO:0000256" key="3">
    <source>
        <dbReference type="ARBA" id="ARBA00022450"/>
    </source>
</evidence>
<evidence type="ECO:0000259" key="12">
    <source>
        <dbReference type="PROSITE" id="PS52004"/>
    </source>
</evidence>
<dbReference type="PANTHER" id="PTHR43775">
    <property type="entry name" value="FATTY ACID SYNTHASE"/>
    <property type="match status" value="1"/>
</dbReference>
<dbReference type="Pfam" id="PF00109">
    <property type="entry name" value="ketoacyl-synt"/>
    <property type="match status" value="2"/>
</dbReference>
<dbReference type="SUPFAM" id="SSF54637">
    <property type="entry name" value="Thioesterase/thiol ester dehydrase-isomerase"/>
    <property type="match status" value="4"/>
</dbReference>
<dbReference type="InterPro" id="IPR013114">
    <property type="entry name" value="FabA_FabZ"/>
</dbReference>
<keyword evidence="10" id="KW-0808">Transferase</keyword>
<feature type="region of interest" description="Disordered" evidence="11">
    <location>
        <begin position="1307"/>
        <end position="1344"/>
    </location>
</feature>
<dbReference type="Pfam" id="PF02801">
    <property type="entry name" value="Ketoacyl-synt_C"/>
    <property type="match status" value="1"/>
</dbReference>
<dbReference type="Gene3D" id="3.40.366.10">
    <property type="entry name" value="Malonyl-Coenzyme A Acyl Carrier Protein, domain 2"/>
    <property type="match status" value="1"/>
</dbReference>
<dbReference type="EMBL" id="JBIBEG010000004">
    <property type="protein sequence ID" value="MFF5897468.1"/>
    <property type="molecule type" value="Genomic_DNA"/>
</dbReference>
<evidence type="ECO:0000256" key="2">
    <source>
        <dbReference type="ARBA" id="ARBA00006714"/>
    </source>
</evidence>
<evidence type="ECO:0000313" key="14">
    <source>
        <dbReference type="Proteomes" id="UP001602322"/>
    </source>
</evidence>
<dbReference type="InterPro" id="IPR029069">
    <property type="entry name" value="HotDog_dom_sf"/>
</dbReference>
<comment type="similarity">
    <text evidence="10">Belongs to the thiolase-like superfamily. Beta-ketoacyl-ACP synthases family.</text>
</comment>
<evidence type="ECO:0000256" key="8">
    <source>
        <dbReference type="ARBA" id="ARBA00023160"/>
    </source>
</evidence>
<dbReference type="PANTHER" id="PTHR43775:SF37">
    <property type="entry name" value="SI:DKEY-61P9.11"/>
    <property type="match status" value="1"/>
</dbReference>
<name>A0ABW6X8D4_9ACTN</name>
<dbReference type="Pfam" id="PF07977">
    <property type="entry name" value="FabA"/>
    <property type="match status" value="2"/>
</dbReference>
<dbReference type="SMART" id="SM00825">
    <property type="entry name" value="PKS_KS"/>
    <property type="match status" value="1"/>
</dbReference>
<evidence type="ECO:0000256" key="7">
    <source>
        <dbReference type="ARBA" id="ARBA00023098"/>
    </source>
</evidence>
<evidence type="ECO:0000256" key="1">
    <source>
        <dbReference type="ARBA" id="ARBA00005194"/>
    </source>
</evidence>
<protein>
    <submittedName>
        <fullName evidence="13">Beta-ketoacyl synthase N-terminal-like domain-containing protein</fullName>
    </submittedName>
</protein>
<feature type="domain" description="Ketosynthase family 3 (KS3)" evidence="12">
    <location>
        <begin position="3"/>
        <end position="433"/>
    </location>
</feature>
<dbReference type="InterPro" id="IPR014031">
    <property type="entry name" value="Ketoacyl_synth_C"/>
</dbReference>
<dbReference type="CDD" id="cd00833">
    <property type="entry name" value="PKS"/>
    <property type="match status" value="1"/>
</dbReference>
<keyword evidence="9" id="KW-0456">Lyase</keyword>
<organism evidence="13 14">
    <name type="scientific">Streptomyces argenteolus</name>
    <dbReference type="NCBI Taxonomy" id="67274"/>
    <lineage>
        <taxon>Bacteria</taxon>
        <taxon>Bacillati</taxon>
        <taxon>Actinomycetota</taxon>
        <taxon>Actinomycetes</taxon>
        <taxon>Kitasatosporales</taxon>
        <taxon>Streptomycetaceae</taxon>
        <taxon>Streptomyces</taxon>
    </lineage>
</organism>
<evidence type="ECO:0000256" key="5">
    <source>
        <dbReference type="ARBA" id="ARBA00022553"/>
    </source>
</evidence>
<keyword evidence="3" id="KW-0596">Phosphopantetheine</keyword>
<dbReference type="CDD" id="cd01287">
    <property type="entry name" value="FabA"/>
    <property type="match status" value="2"/>
</dbReference>
<dbReference type="PROSITE" id="PS52004">
    <property type="entry name" value="KS3_2"/>
    <property type="match status" value="1"/>
</dbReference>
<dbReference type="InterPro" id="IPR016035">
    <property type="entry name" value="Acyl_Trfase/lysoPLipase"/>
</dbReference>
<evidence type="ECO:0000256" key="6">
    <source>
        <dbReference type="ARBA" id="ARBA00022832"/>
    </source>
</evidence>
<dbReference type="RefSeq" id="WP_387902633.1">
    <property type="nucleotide sequence ID" value="NZ_JBIBEG010000004.1"/>
</dbReference>